<dbReference type="GO" id="GO:0005634">
    <property type="term" value="C:nucleus"/>
    <property type="evidence" value="ECO:0007669"/>
    <property type="project" value="UniProtKB-SubCell"/>
</dbReference>
<dbReference type="GO" id="GO:0046983">
    <property type="term" value="F:protein dimerization activity"/>
    <property type="evidence" value="ECO:0007669"/>
    <property type="project" value="InterPro"/>
</dbReference>
<evidence type="ECO:0000256" key="1">
    <source>
        <dbReference type="ARBA" id="ARBA00004123"/>
    </source>
</evidence>
<dbReference type="InterPro" id="IPR011598">
    <property type="entry name" value="bHLH_dom"/>
</dbReference>
<keyword evidence="9" id="KW-1185">Reference proteome</keyword>
<dbReference type="InterPro" id="IPR045847">
    <property type="entry name" value="AIG1-like"/>
</dbReference>
<dbReference type="Gene3D" id="4.10.280.10">
    <property type="entry name" value="Helix-loop-helix DNA-binding domain"/>
    <property type="match status" value="1"/>
</dbReference>
<dbReference type="SMART" id="SM00353">
    <property type="entry name" value="HLH"/>
    <property type="match status" value="1"/>
</dbReference>
<feature type="region of interest" description="Disordered" evidence="6">
    <location>
        <begin position="17"/>
        <end position="37"/>
    </location>
</feature>
<evidence type="ECO:0000313" key="9">
    <source>
        <dbReference type="Proteomes" id="UP001497516"/>
    </source>
</evidence>
<comment type="subcellular location">
    <subcellularLocation>
        <location evidence="1">Nucleus</location>
    </subcellularLocation>
</comment>
<name>A0AAV2FDC3_9ROSI</name>
<organism evidence="8 9">
    <name type="scientific">Linum trigynum</name>
    <dbReference type="NCBI Taxonomy" id="586398"/>
    <lineage>
        <taxon>Eukaryota</taxon>
        <taxon>Viridiplantae</taxon>
        <taxon>Streptophyta</taxon>
        <taxon>Embryophyta</taxon>
        <taxon>Tracheophyta</taxon>
        <taxon>Spermatophyta</taxon>
        <taxon>Magnoliopsida</taxon>
        <taxon>eudicotyledons</taxon>
        <taxon>Gunneridae</taxon>
        <taxon>Pentapetalae</taxon>
        <taxon>rosids</taxon>
        <taxon>fabids</taxon>
        <taxon>Malpighiales</taxon>
        <taxon>Linaceae</taxon>
        <taxon>Linum</taxon>
    </lineage>
</organism>
<dbReference type="Pfam" id="PF00010">
    <property type="entry name" value="HLH"/>
    <property type="match status" value="1"/>
</dbReference>
<keyword evidence="4" id="KW-0804">Transcription</keyword>
<proteinExistence type="predicted"/>
<dbReference type="GO" id="GO:0003700">
    <property type="term" value="F:DNA-binding transcription factor activity"/>
    <property type="evidence" value="ECO:0007669"/>
    <property type="project" value="InterPro"/>
</dbReference>
<evidence type="ECO:0000256" key="6">
    <source>
        <dbReference type="SAM" id="MobiDB-lite"/>
    </source>
</evidence>
<evidence type="ECO:0000259" key="7">
    <source>
        <dbReference type="PROSITE" id="PS50888"/>
    </source>
</evidence>
<evidence type="ECO:0000256" key="3">
    <source>
        <dbReference type="ARBA" id="ARBA00023125"/>
    </source>
</evidence>
<dbReference type="PROSITE" id="PS50888">
    <property type="entry name" value="BHLH"/>
    <property type="match status" value="1"/>
</dbReference>
<accession>A0AAV2FDC3</accession>
<dbReference type="SUPFAM" id="SSF55021">
    <property type="entry name" value="ACT-like"/>
    <property type="match status" value="1"/>
</dbReference>
<dbReference type="InterPro" id="IPR045865">
    <property type="entry name" value="ACT-like_dom_sf"/>
</dbReference>
<dbReference type="PANTHER" id="PTHR45844">
    <property type="entry name" value="TRANSCRIPTION FACTOR BHLH30"/>
    <property type="match status" value="1"/>
</dbReference>
<dbReference type="PANTHER" id="PTHR45844:SF16">
    <property type="entry name" value="TRANSCRIPTION FACTOR BHLH30-LIKE"/>
    <property type="match status" value="1"/>
</dbReference>
<dbReference type="GO" id="GO:0003677">
    <property type="term" value="F:DNA binding"/>
    <property type="evidence" value="ECO:0007669"/>
    <property type="project" value="UniProtKB-KW"/>
</dbReference>
<dbReference type="SUPFAM" id="SSF47459">
    <property type="entry name" value="HLH, helix-loop-helix DNA-binding domain"/>
    <property type="match status" value="1"/>
</dbReference>
<dbReference type="AlphaFoldDB" id="A0AAV2FDC3"/>
<protein>
    <recommendedName>
        <fullName evidence="7">BHLH domain-containing protein</fullName>
    </recommendedName>
</protein>
<dbReference type="EMBL" id="OZ034819">
    <property type="protein sequence ID" value="CAL1395435.1"/>
    <property type="molecule type" value="Genomic_DNA"/>
</dbReference>
<keyword evidence="2" id="KW-0805">Transcription regulation</keyword>
<keyword evidence="3" id="KW-0238">DNA-binding</keyword>
<dbReference type="Proteomes" id="UP001497516">
    <property type="component" value="Chromosome 6"/>
</dbReference>
<evidence type="ECO:0000256" key="4">
    <source>
        <dbReference type="ARBA" id="ARBA00023163"/>
    </source>
</evidence>
<evidence type="ECO:0000256" key="5">
    <source>
        <dbReference type="ARBA" id="ARBA00023242"/>
    </source>
</evidence>
<evidence type="ECO:0000313" key="8">
    <source>
        <dbReference type="EMBL" id="CAL1395435.1"/>
    </source>
</evidence>
<keyword evidence="5" id="KW-0539">Nucleus</keyword>
<feature type="domain" description="BHLH" evidence="7">
    <location>
        <begin position="22"/>
        <end position="71"/>
    </location>
</feature>
<dbReference type="InterPro" id="IPR036638">
    <property type="entry name" value="HLH_DNA-bd_sf"/>
</dbReference>
<reference evidence="8 9" key="1">
    <citation type="submission" date="2024-04" db="EMBL/GenBank/DDBJ databases">
        <authorList>
            <person name="Fracassetti M."/>
        </authorList>
    </citation>
    <scope>NUCLEOTIDE SEQUENCE [LARGE SCALE GENOMIC DNA]</scope>
</reference>
<gene>
    <name evidence="8" type="ORF">LTRI10_LOCUS35868</name>
</gene>
<evidence type="ECO:0000256" key="2">
    <source>
        <dbReference type="ARBA" id="ARBA00023015"/>
    </source>
</evidence>
<sequence length="202" mass="21825">MDAFSAKRYGCRDSALTSSSSAASKSHKESERRRRHRINAHLSTLRSLLPKRVKPDKASLLAEAVDHLRQLKKQAGLNGAEPWCLIPGESDEATVSCCGGGDGKKKMMRLSVCCDDRPGLNGDLSQAIRSVRARAVRAEMVTVGGRTKSVVTVEAEAGDNGGGWEEEDVRILRRALTAVMMNRDSGSGLGHVVRGNKRARVS</sequence>